<keyword evidence="4" id="KW-1185">Reference proteome</keyword>
<organism evidence="3 4">
    <name type="scientific">Lentinula raphanica</name>
    <dbReference type="NCBI Taxonomy" id="153919"/>
    <lineage>
        <taxon>Eukaryota</taxon>
        <taxon>Fungi</taxon>
        <taxon>Dikarya</taxon>
        <taxon>Basidiomycota</taxon>
        <taxon>Agaricomycotina</taxon>
        <taxon>Agaricomycetes</taxon>
        <taxon>Agaricomycetidae</taxon>
        <taxon>Agaricales</taxon>
        <taxon>Marasmiineae</taxon>
        <taxon>Omphalotaceae</taxon>
        <taxon>Lentinula</taxon>
    </lineage>
</organism>
<dbReference type="PANTHER" id="PTHR38248:SF2">
    <property type="entry name" value="FUNK1 11"/>
    <property type="match status" value="1"/>
</dbReference>
<accession>A0AA38P1W5</accession>
<protein>
    <recommendedName>
        <fullName evidence="2">Fungal-type protein kinase domain-containing protein</fullName>
    </recommendedName>
</protein>
<feature type="region of interest" description="Disordered" evidence="1">
    <location>
        <begin position="816"/>
        <end position="873"/>
    </location>
</feature>
<feature type="region of interest" description="Disordered" evidence="1">
    <location>
        <begin position="464"/>
        <end position="499"/>
    </location>
</feature>
<dbReference type="Proteomes" id="UP001163846">
    <property type="component" value="Unassembled WGS sequence"/>
</dbReference>
<reference evidence="3" key="1">
    <citation type="submission" date="2022-08" db="EMBL/GenBank/DDBJ databases">
        <authorList>
            <consortium name="DOE Joint Genome Institute"/>
            <person name="Min B."/>
            <person name="Riley R."/>
            <person name="Sierra-Patev S."/>
            <person name="Naranjo-Ortiz M."/>
            <person name="Looney B."/>
            <person name="Konkel Z."/>
            <person name="Slot J.C."/>
            <person name="Sakamoto Y."/>
            <person name="Steenwyk J.L."/>
            <person name="Rokas A."/>
            <person name="Carro J."/>
            <person name="Camarero S."/>
            <person name="Ferreira P."/>
            <person name="Molpeceres G."/>
            <person name="Ruiz-Duenas F.J."/>
            <person name="Serrano A."/>
            <person name="Henrissat B."/>
            <person name="Drula E."/>
            <person name="Hughes K.W."/>
            <person name="Mata J.L."/>
            <person name="Ishikawa N.K."/>
            <person name="Vargas-Isla R."/>
            <person name="Ushijima S."/>
            <person name="Smith C.A."/>
            <person name="Ahrendt S."/>
            <person name="Andreopoulos W."/>
            <person name="He G."/>
            <person name="Labutti K."/>
            <person name="Lipzen A."/>
            <person name="Ng V."/>
            <person name="Sandor L."/>
            <person name="Barry K."/>
            <person name="Martinez A.T."/>
            <person name="Xiao Y."/>
            <person name="Gibbons J.G."/>
            <person name="Terashima K."/>
            <person name="Hibbett D.S."/>
            <person name="Grigoriev I.V."/>
        </authorList>
    </citation>
    <scope>NUCLEOTIDE SEQUENCE</scope>
    <source>
        <strain evidence="3">TFB9207</strain>
    </source>
</reference>
<feature type="compositionally biased region" description="Low complexity" evidence="1">
    <location>
        <begin position="27"/>
        <end position="37"/>
    </location>
</feature>
<evidence type="ECO:0000259" key="2">
    <source>
        <dbReference type="Pfam" id="PF17667"/>
    </source>
</evidence>
<dbReference type="PANTHER" id="PTHR38248">
    <property type="entry name" value="FUNK1 6"/>
    <property type="match status" value="1"/>
</dbReference>
<evidence type="ECO:0000313" key="4">
    <source>
        <dbReference type="Proteomes" id="UP001163846"/>
    </source>
</evidence>
<dbReference type="AlphaFoldDB" id="A0AA38P1W5"/>
<feature type="compositionally biased region" description="Basic residues" evidence="1">
    <location>
        <begin position="860"/>
        <end position="873"/>
    </location>
</feature>
<feature type="non-terminal residue" evidence="3">
    <location>
        <position position="1"/>
    </location>
</feature>
<comment type="caution">
    <text evidence="3">The sequence shown here is derived from an EMBL/GenBank/DDBJ whole genome shotgun (WGS) entry which is preliminary data.</text>
</comment>
<dbReference type="Gene3D" id="1.10.510.10">
    <property type="entry name" value="Transferase(Phosphotransferase) domain 1"/>
    <property type="match status" value="1"/>
</dbReference>
<dbReference type="InterPro" id="IPR040976">
    <property type="entry name" value="Pkinase_fungal"/>
</dbReference>
<dbReference type="SUPFAM" id="SSF56112">
    <property type="entry name" value="Protein kinase-like (PK-like)"/>
    <property type="match status" value="1"/>
</dbReference>
<evidence type="ECO:0000256" key="1">
    <source>
        <dbReference type="SAM" id="MobiDB-lite"/>
    </source>
</evidence>
<name>A0AA38P1W5_9AGAR</name>
<evidence type="ECO:0000313" key="3">
    <source>
        <dbReference type="EMBL" id="KAJ3834770.1"/>
    </source>
</evidence>
<dbReference type="EMBL" id="MU806487">
    <property type="protein sequence ID" value="KAJ3834770.1"/>
    <property type="molecule type" value="Genomic_DNA"/>
</dbReference>
<gene>
    <name evidence="3" type="ORF">F5878DRAFT_342909</name>
</gene>
<feature type="compositionally biased region" description="Pro residues" evidence="1">
    <location>
        <begin position="16"/>
        <end position="26"/>
    </location>
</feature>
<proteinExistence type="predicted"/>
<feature type="region of interest" description="Disordered" evidence="1">
    <location>
        <begin position="1"/>
        <end position="61"/>
    </location>
</feature>
<sequence length="873" mass="98361">ENAEYGQVTETRFRTPSPPNLPPQPPSSSTSHPTSFSYRPNAAHTPAKPKASHSSKFRNATGVEEKRQVIVKLDVPEMIPEVPVEDFFHSILPPLPRSSKGDLVGEVIAKLEENDTIKNNRWAAFREDPREHSEKEPQAFQGLSHIWNAVISAAKEVDGSLEQTLGLVVNGHAYIHSDQVQLCQPDAFNELCSKTQPTTAQTHSDTSNAKRRKAPDDRYYVYDIANPHQFKKGDGVNQIIEDFSKVIYDMEQVLARDPCRRFTFGTTIENRTTRLWFLSRASLLRSTSFDFMTDRQRLVHLILSLAFSSLRDLGWDTTMSFSHVDSCSRRQYTIDVDGHQFTTMEVLSDASADSPLGRATRVWKVKDSAGQERVLKDVWLETDRKEEHVILDDILNAAKSIKSDDELDYRAELEKRMLKPMVYCRVPVYDKAVEGEPVKGQPDDTGAIMLRGYDPGSANTVKLLPEKASTPAPPPSITYSTPGDRDYIPSSSSRLTDGLNAKSEHLDPSAVSSPDATLEQVDQTDATNVAQRKAASSYAGLQRYHYRIVFEQCATTIYDERNLGNVLKALLEVTKALWIIYKAGWVHRDISGGNVYWFAKAQMGLLGDFEYAVQRSEKRHHDVRTGTPFFMAAETMRNEYLFAVRKQDPPITLPSPFAPAQEEKPAIPVRVSDPELPFSYNPLHDLESIWWIIVYVLFFNDDESKPSLNPESRQEMMTELFHGRLEFDCRLIFLNKMSQGTRGYLEGIEKLLSPRFTPALDLLVPLASKLVSAYTNSEENHPKEINDRHFNGVHTTFTTYLKTTAESSSTITMIPVKATAVKRPNPTLPEETDSGRPSKRSRTSVNAEPSGSGFRTGKISSRRTRQPGSKLRQ</sequence>
<feature type="domain" description="Fungal-type protein kinase" evidence="2">
    <location>
        <begin position="210"/>
        <end position="696"/>
    </location>
</feature>
<dbReference type="Pfam" id="PF17667">
    <property type="entry name" value="Pkinase_fungal"/>
    <property type="match status" value="1"/>
</dbReference>
<dbReference type="InterPro" id="IPR011009">
    <property type="entry name" value="Kinase-like_dom_sf"/>
</dbReference>